<dbReference type="RefSeq" id="WP_084123123.1">
    <property type="nucleotide sequence ID" value="NZ_LT838813.1"/>
</dbReference>
<feature type="transmembrane region" description="Helical" evidence="1">
    <location>
        <begin position="6"/>
        <end position="23"/>
    </location>
</feature>
<evidence type="ECO:0000256" key="1">
    <source>
        <dbReference type="SAM" id="Phobius"/>
    </source>
</evidence>
<dbReference type="InterPro" id="IPR051532">
    <property type="entry name" value="Ester_Hydrolysis_Enzymes"/>
</dbReference>
<dbReference type="Pfam" id="PF13472">
    <property type="entry name" value="Lipase_GDSL_2"/>
    <property type="match status" value="1"/>
</dbReference>
<protein>
    <submittedName>
        <fullName evidence="3">Lysophospholipase L1</fullName>
    </submittedName>
</protein>
<dbReference type="EMBL" id="LT838813">
    <property type="protein sequence ID" value="SMD46190.1"/>
    <property type="molecule type" value="Genomic_DNA"/>
</dbReference>
<dbReference type="Proteomes" id="UP000192333">
    <property type="component" value="Chromosome I"/>
</dbReference>
<keyword evidence="4" id="KW-1185">Reference proteome</keyword>
<proteinExistence type="predicted"/>
<dbReference type="OrthoDB" id="2810666at2"/>
<evidence type="ECO:0000313" key="4">
    <source>
        <dbReference type="Proteomes" id="UP000192333"/>
    </source>
</evidence>
<sequence>MINRLRYFLELILLLPFLPFFYFKEKKLRETIIKLKPQSEFLELGFDKDVKNILIIGESTAAGVGASTQEKTFAAQIYHQSDKDFNIYNLGKNGLKAGRLKRLLAHAKQEIPEKFEIAIILIGANDCFKFTPPGRFSHQLKEFIELLLNQKSVQQVILLSIAPVQHFPLIPGIMRFFLGMHRSILTRELKSLRKNIPGLDFNNFKFEISSEFLASDGIHPSDKGYELMAKETIKSIQKKVIPMESSKRLKN</sequence>
<dbReference type="InterPro" id="IPR013830">
    <property type="entry name" value="SGNH_hydro"/>
</dbReference>
<dbReference type="AlphaFoldDB" id="A0A1W2HBD4"/>
<evidence type="ECO:0000259" key="2">
    <source>
        <dbReference type="Pfam" id="PF13472"/>
    </source>
</evidence>
<name>A0A1W2HBD4_9BACT</name>
<reference evidence="4" key="1">
    <citation type="submission" date="2017-04" db="EMBL/GenBank/DDBJ databases">
        <authorList>
            <person name="Varghese N."/>
            <person name="Submissions S."/>
        </authorList>
    </citation>
    <scope>NUCLEOTIDE SEQUENCE [LARGE SCALE GENOMIC DNA]</scope>
    <source>
        <strain evidence="4">DSM 16537</strain>
    </source>
</reference>
<evidence type="ECO:0000313" key="3">
    <source>
        <dbReference type="EMBL" id="SMD46190.1"/>
    </source>
</evidence>
<dbReference type="GO" id="GO:0004622">
    <property type="term" value="F:phosphatidylcholine lysophospholipase activity"/>
    <property type="evidence" value="ECO:0007669"/>
    <property type="project" value="TreeGrafter"/>
</dbReference>
<keyword evidence="1" id="KW-0812">Transmembrane</keyword>
<feature type="domain" description="SGNH hydrolase-type esterase" evidence="2">
    <location>
        <begin position="56"/>
        <end position="227"/>
    </location>
</feature>
<dbReference type="CDD" id="cd01836">
    <property type="entry name" value="FeeA_FeeB_like"/>
    <property type="match status" value="1"/>
</dbReference>
<gene>
    <name evidence="3" type="ORF">SAMN00777080_4871</name>
</gene>
<keyword evidence="1" id="KW-1133">Transmembrane helix</keyword>
<dbReference type="STRING" id="758820.SAMN00777080_4871"/>
<keyword evidence="1" id="KW-0472">Membrane</keyword>
<dbReference type="PANTHER" id="PTHR30383:SF5">
    <property type="entry name" value="SGNH HYDROLASE-TYPE ESTERASE DOMAIN-CONTAINING PROTEIN"/>
    <property type="match status" value="1"/>
</dbReference>
<dbReference type="PANTHER" id="PTHR30383">
    <property type="entry name" value="THIOESTERASE 1/PROTEASE 1/LYSOPHOSPHOLIPASE L1"/>
    <property type="match status" value="1"/>
</dbReference>
<dbReference type="SUPFAM" id="SSF52266">
    <property type="entry name" value="SGNH hydrolase"/>
    <property type="match status" value="1"/>
</dbReference>
<dbReference type="Gene3D" id="3.40.50.1110">
    <property type="entry name" value="SGNH hydrolase"/>
    <property type="match status" value="1"/>
</dbReference>
<dbReference type="InterPro" id="IPR036514">
    <property type="entry name" value="SGNH_hydro_sf"/>
</dbReference>
<organism evidence="3 4">
    <name type="scientific">Aquiflexum balticum DSM 16537</name>
    <dbReference type="NCBI Taxonomy" id="758820"/>
    <lineage>
        <taxon>Bacteria</taxon>
        <taxon>Pseudomonadati</taxon>
        <taxon>Bacteroidota</taxon>
        <taxon>Cytophagia</taxon>
        <taxon>Cytophagales</taxon>
        <taxon>Cyclobacteriaceae</taxon>
        <taxon>Aquiflexum</taxon>
    </lineage>
</organism>
<accession>A0A1W2HBD4</accession>